<dbReference type="InterPro" id="IPR036162">
    <property type="entry name" value="Resolvase-like_N_sf"/>
</dbReference>
<reference evidence="1 2" key="1">
    <citation type="submission" date="2020-10" db="EMBL/GenBank/DDBJ databases">
        <title>Sequencing the genomes of 1000 actinobacteria strains.</title>
        <authorList>
            <person name="Klenk H.-P."/>
        </authorList>
    </citation>
    <scope>NUCLEOTIDE SEQUENCE [LARGE SCALE GENOMIC DNA]</scope>
    <source>
        <strain evidence="1 2">DSM 46661</strain>
    </source>
</reference>
<accession>A0ABR9KX75</accession>
<name>A0ABR9KX75_9PSEU</name>
<sequence length="75" mass="8125">MSGDLEPHMRAGLKQWLSDARRNHGSTLVVSSLTGWSGTSWTPELAGVLRARGKRLIAIAEGIDSSNSMAEFISR</sequence>
<proteinExistence type="predicted"/>
<dbReference type="Gene3D" id="3.40.50.1390">
    <property type="entry name" value="Resolvase, N-terminal catalytic domain"/>
    <property type="match status" value="1"/>
</dbReference>
<dbReference type="Proteomes" id="UP000656548">
    <property type="component" value="Unassembled WGS sequence"/>
</dbReference>
<evidence type="ECO:0000313" key="2">
    <source>
        <dbReference type="Proteomes" id="UP000656548"/>
    </source>
</evidence>
<dbReference type="EMBL" id="JADBEJ010000001">
    <property type="protein sequence ID" value="MBE1572972.1"/>
    <property type="molecule type" value="Genomic_DNA"/>
</dbReference>
<evidence type="ECO:0000313" key="1">
    <source>
        <dbReference type="EMBL" id="MBE1572972.1"/>
    </source>
</evidence>
<keyword evidence="2" id="KW-1185">Reference proteome</keyword>
<organism evidence="1 2">
    <name type="scientific">Amycolatopsis roodepoortensis</name>
    <dbReference type="NCBI Taxonomy" id="700274"/>
    <lineage>
        <taxon>Bacteria</taxon>
        <taxon>Bacillati</taxon>
        <taxon>Actinomycetota</taxon>
        <taxon>Actinomycetes</taxon>
        <taxon>Pseudonocardiales</taxon>
        <taxon>Pseudonocardiaceae</taxon>
        <taxon>Amycolatopsis</taxon>
    </lineage>
</organism>
<gene>
    <name evidence="1" type="ORF">H4W30_000001</name>
</gene>
<comment type="caution">
    <text evidence="1">The sequence shown here is derived from an EMBL/GenBank/DDBJ whole genome shotgun (WGS) entry which is preliminary data.</text>
</comment>
<protein>
    <submittedName>
        <fullName evidence="1">DNA invertase Pin-like site-specific DNA recombinase</fullName>
    </submittedName>
</protein>